<dbReference type="EMBL" id="JAMKFE010000003">
    <property type="protein sequence ID" value="MCM5679102.1"/>
    <property type="molecule type" value="Genomic_DNA"/>
</dbReference>
<dbReference type="CDD" id="cd07302">
    <property type="entry name" value="CHD"/>
    <property type="match status" value="1"/>
</dbReference>
<feature type="domain" description="Guanylate cyclase" evidence="2">
    <location>
        <begin position="495"/>
        <end position="627"/>
    </location>
</feature>
<comment type="caution">
    <text evidence="3">The sequence shown here is derived from an EMBL/GenBank/DDBJ whole genome shotgun (WGS) entry which is preliminary data.</text>
</comment>
<keyword evidence="4" id="KW-1185">Reference proteome</keyword>
<dbReference type="PROSITE" id="PS50125">
    <property type="entry name" value="GUANYLATE_CYCLASE_2"/>
    <property type="match status" value="1"/>
</dbReference>
<evidence type="ECO:0000313" key="3">
    <source>
        <dbReference type="EMBL" id="MCM5679102.1"/>
    </source>
</evidence>
<dbReference type="InterPro" id="IPR007890">
    <property type="entry name" value="CHASE2"/>
</dbReference>
<dbReference type="InterPro" id="IPR050697">
    <property type="entry name" value="Adenylyl/Guanylyl_Cyclase_3/4"/>
</dbReference>
<dbReference type="Pfam" id="PF05226">
    <property type="entry name" value="CHASE2"/>
    <property type="match status" value="1"/>
</dbReference>
<dbReference type="InterPro" id="IPR029787">
    <property type="entry name" value="Nucleotide_cyclase"/>
</dbReference>
<evidence type="ECO:0000313" key="4">
    <source>
        <dbReference type="Proteomes" id="UP001165541"/>
    </source>
</evidence>
<keyword evidence="1" id="KW-0812">Transmembrane</keyword>
<feature type="transmembrane region" description="Helical" evidence="1">
    <location>
        <begin position="403"/>
        <end position="426"/>
    </location>
</feature>
<reference evidence="3" key="1">
    <citation type="submission" date="2022-05" db="EMBL/GenBank/DDBJ databases">
        <title>Schlegelella sp. nov., isolated from mangrove soil.</title>
        <authorList>
            <person name="Liu Y."/>
            <person name="Ge X."/>
            <person name="Liu W."/>
        </authorList>
    </citation>
    <scope>NUCLEOTIDE SEQUENCE</scope>
    <source>
        <strain evidence="3">S2-27</strain>
    </source>
</reference>
<dbReference type="PANTHER" id="PTHR43081">
    <property type="entry name" value="ADENYLATE CYCLASE, TERMINAL-DIFFERENTIATION SPECIFIC-RELATED"/>
    <property type="match status" value="1"/>
</dbReference>
<dbReference type="SMART" id="SM00044">
    <property type="entry name" value="CYCc"/>
    <property type="match status" value="1"/>
</dbReference>
<dbReference type="Gene3D" id="3.30.70.1230">
    <property type="entry name" value="Nucleotide cyclase"/>
    <property type="match status" value="1"/>
</dbReference>
<feature type="transmembrane region" description="Helical" evidence="1">
    <location>
        <begin position="432"/>
        <end position="453"/>
    </location>
</feature>
<keyword evidence="1" id="KW-1133">Transmembrane helix</keyword>
<dbReference type="SUPFAM" id="SSF55073">
    <property type="entry name" value="Nucleotide cyclase"/>
    <property type="match status" value="1"/>
</dbReference>
<organism evidence="3 4">
    <name type="scientific">Caldimonas mangrovi</name>
    <dbReference type="NCBI Taxonomy" id="2944811"/>
    <lineage>
        <taxon>Bacteria</taxon>
        <taxon>Pseudomonadati</taxon>
        <taxon>Pseudomonadota</taxon>
        <taxon>Betaproteobacteria</taxon>
        <taxon>Burkholderiales</taxon>
        <taxon>Sphaerotilaceae</taxon>
        <taxon>Caldimonas</taxon>
    </lineage>
</organism>
<name>A0ABT0YK39_9BURK</name>
<dbReference type="Proteomes" id="UP001165541">
    <property type="component" value="Unassembled WGS sequence"/>
</dbReference>
<keyword evidence="1" id="KW-0472">Membrane</keyword>
<gene>
    <name evidence="3" type="ORF">M8A51_06115</name>
</gene>
<evidence type="ECO:0000259" key="2">
    <source>
        <dbReference type="PROSITE" id="PS50125"/>
    </source>
</evidence>
<dbReference type="PANTHER" id="PTHR43081:SF1">
    <property type="entry name" value="ADENYLATE CYCLASE, TERMINAL-DIFFERENTIATION SPECIFIC"/>
    <property type="match status" value="1"/>
</dbReference>
<dbReference type="RefSeq" id="WP_251777297.1">
    <property type="nucleotide sequence ID" value="NZ_JAMKFE010000003.1"/>
</dbReference>
<dbReference type="SMART" id="SM01080">
    <property type="entry name" value="CHASE2"/>
    <property type="match status" value="1"/>
</dbReference>
<protein>
    <submittedName>
        <fullName evidence="3">Adenylate/guanylate cyclase domain-containing protein</fullName>
    </submittedName>
</protein>
<accession>A0ABT0YK39</accession>
<feature type="transmembrane region" description="Helical" evidence="1">
    <location>
        <begin position="377"/>
        <end position="396"/>
    </location>
</feature>
<evidence type="ECO:0000256" key="1">
    <source>
        <dbReference type="SAM" id="Phobius"/>
    </source>
</evidence>
<sequence length="748" mass="81965">MYATQYWPRWLIAGVLLLPMLLHATGLVPLGFIERLDHFIYDVRLRATMPRTLDERIVIVDIDEKSLADVGRWPWGRQHMAQLTRELFERQRVQLVGFDIVFAEPDHSSGLAQLEQLARGELKDVPAFQARLEQLRAPLDHDARFAQALRGRPVVLGYYFTSDRGGGTSGVLPAPVMDRAALAGRPVRFTRWDGYGANLPVLAEAAPHAGFFNSIQDPDGLVRSVPLVAEFDGKHYESIALAMFRSLHGWPPVQPGFPAERWLPRSYQGLDSIQLRTGGPSSMAIPVDARVGALVPYRGPGGPQGGSFRYVAASDVLQGRLPPAELSGKIVLVGTTAPGMFDLRSTPVGQVYPGVEAHANLLSGLLDGRLPVQPDYALGYEVLMLLLVGIGLALLLPQLGAVAAALAATVALLTILAVDTWLYVAAGLVMPSASLLLLAIALFAAHVGYGYFVEERAQRALTRLYGHYVPAELVAEMARQPVQGNGMDAENKPLTVLFCDIRNFSQLSGSLQPQQVRELLNLCFLRMTQVIRDHRGTLDKYIGDALMAFWGAPLDEPRHAELAVQAAQAMTRAVAPLNAELQARGLPEIAVGIGLNTGMMWVGDMGSDLRRSYTVMGDAVTLASRVEALARSYGVDVLAADGTRDAANHLPWQEVDRVQIKGKGRPVTLYTPLHASPDSDKALASELMAWHMALKAYRMQDWDQADVQLLNLQRLNPEKRLYSLFAYRVAHLRKHPPPAGWDGAFEAR</sequence>
<proteinExistence type="predicted"/>
<dbReference type="InterPro" id="IPR001054">
    <property type="entry name" value="A/G_cyclase"/>
</dbReference>
<dbReference type="Pfam" id="PF00211">
    <property type="entry name" value="Guanylate_cyc"/>
    <property type="match status" value="1"/>
</dbReference>